<proteinExistence type="predicted"/>
<dbReference type="SUPFAM" id="SSF54106">
    <property type="entry name" value="LysM domain"/>
    <property type="match status" value="1"/>
</dbReference>
<dbReference type="InterPro" id="IPR018392">
    <property type="entry name" value="LysM"/>
</dbReference>
<gene>
    <name evidence="2" type="ORF">ACN42_g8859</name>
</gene>
<accession>A0A117NLV0</accession>
<evidence type="ECO:0000259" key="1">
    <source>
        <dbReference type="Pfam" id="PF01476"/>
    </source>
</evidence>
<dbReference type="InterPro" id="IPR036779">
    <property type="entry name" value="LysM_dom_sf"/>
</dbReference>
<dbReference type="AlphaFoldDB" id="A0A117NLV0"/>
<dbReference type="Gene3D" id="3.10.350.10">
    <property type="entry name" value="LysM domain"/>
    <property type="match status" value="1"/>
</dbReference>
<sequence>MAWLAGVRTGLRVSLSSVSSTHASRTFVQQNDTCLGVASSYNLTLTQLLSWNSAIDPVCANWENEKGHIIRVSNLVGYVEADIGSTTTVDAAAPVPTDIGTGSNKNCAQWFNVTEADSKIDDCLYYS</sequence>
<feature type="domain" description="LysM" evidence="1">
    <location>
        <begin position="28"/>
        <end position="53"/>
    </location>
</feature>
<reference evidence="2 3" key="1">
    <citation type="submission" date="2015-10" db="EMBL/GenBank/DDBJ databases">
        <title>Genome sequencing of Penicillium freii.</title>
        <authorList>
            <person name="Nguyen H.D."/>
            <person name="Visagie C.M."/>
            <person name="Seifert K.A."/>
        </authorList>
    </citation>
    <scope>NUCLEOTIDE SEQUENCE [LARGE SCALE GENOMIC DNA]</scope>
    <source>
        <strain evidence="2 3">DAOM 242723</strain>
    </source>
</reference>
<evidence type="ECO:0000313" key="2">
    <source>
        <dbReference type="EMBL" id="KUM58298.1"/>
    </source>
</evidence>
<dbReference type="STRING" id="48697.A0A117NLV0"/>
<comment type="caution">
    <text evidence="2">The sequence shown here is derived from an EMBL/GenBank/DDBJ whole genome shotgun (WGS) entry which is preliminary data.</text>
</comment>
<evidence type="ECO:0000313" key="3">
    <source>
        <dbReference type="Proteomes" id="UP000055045"/>
    </source>
</evidence>
<dbReference type="Proteomes" id="UP000055045">
    <property type="component" value="Unassembled WGS sequence"/>
</dbReference>
<organism evidence="2 3">
    <name type="scientific">Penicillium freii</name>
    <dbReference type="NCBI Taxonomy" id="48697"/>
    <lineage>
        <taxon>Eukaryota</taxon>
        <taxon>Fungi</taxon>
        <taxon>Dikarya</taxon>
        <taxon>Ascomycota</taxon>
        <taxon>Pezizomycotina</taxon>
        <taxon>Eurotiomycetes</taxon>
        <taxon>Eurotiomycetidae</taxon>
        <taxon>Eurotiales</taxon>
        <taxon>Aspergillaceae</taxon>
        <taxon>Penicillium</taxon>
    </lineage>
</organism>
<dbReference type="EMBL" id="LLXE01000293">
    <property type="protein sequence ID" value="KUM58298.1"/>
    <property type="molecule type" value="Genomic_DNA"/>
</dbReference>
<protein>
    <recommendedName>
        <fullName evidence="1">LysM domain-containing protein</fullName>
    </recommendedName>
</protein>
<name>A0A117NLV0_PENFR</name>
<dbReference type="CDD" id="cd00118">
    <property type="entry name" value="LysM"/>
    <property type="match status" value="1"/>
</dbReference>
<keyword evidence="3" id="KW-1185">Reference proteome</keyword>
<dbReference type="Pfam" id="PF01476">
    <property type="entry name" value="LysM"/>
    <property type="match status" value="1"/>
</dbReference>